<accession>A0AB38QYY7</accession>
<proteinExistence type="predicted"/>
<dbReference type="RefSeq" id="WP_013877559.1">
    <property type="nucleotide sequence ID" value="NZ_BHZK01000001.1"/>
</dbReference>
<reference evidence="1" key="1">
    <citation type="submission" date="2020-10" db="EMBL/GenBank/DDBJ databases">
        <authorList>
            <person name="Delgado J.A."/>
            <person name="Gonzalez J.M."/>
        </authorList>
    </citation>
    <scope>NUCLEOTIDE SEQUENCE</scope>
    <source>
        <strain evidence="1">23.6</strain>
    </source>
</reference>
<gene>
    <name evidence="1" type="ORF">IMI45_01930</name>
</gene>
<dbReference type="AlphaFoldDB" id="A0AB38QYY7"/>
<protein>
    <submittedName>
        <fullName evidence="1">Uncharacterized protein</fullName>
    </submittedName>
</protein>
<dbReference type="EMBL" id="CP063414">
    <property type="protein sequence ID" value="UOE76684.1"/>
    <property type="molecule type" value="Genomic_DNA"/>
</dbReference>
<organism evidence="1 2">
    <name type="scientific">Parageobacillus thermoglucosidasius</name>
    <name type="common">Geobacillus thermoglucosidasius</name>
    <dbReference type="NCBI Taxonomy" id="1426"/>
    <lineage>
        <taxon>Bacteria</taxon>
        <taxon>Bacillati</taxon>
        <taxon>Bacillota</taxon>
        <taxon>Bacilli</taxon>
        <taxon>Bacillales</taxon>
        <taxon>Anoxybacillaceae</taxon>
        <taxon>Parageobacillus</taxon>
    </lineage>
</organism>
<evidence type="ECO:0000313" key="1">
    <source>
        <dbReference type="EMBL" id="UOE76684.1"/>
    </source>
</evidence>
<dbReference type="Proteomes" id="UP001058458">
    <property type="component" value="Chromosome"/>
</dbReference>
<sequence length="117" mass="13687">MKPSQFLNLYVLHDSFVEDIKYLINENKLELVIELCNWKQKFYTDTEPEMAKYKLVFKGVSKFEAIPNTLVDYDDILEVELLSSEMNNETVKFVLKGEEDVKILTVQAAEVDFIKLD</sequence>
<evidence type="ECO:0000313" key="2">
    <source>
        <dbReference type="Proteomes" id="UP001058458"/>
    </source>
</evidence>
<name>A0AB38QYY7_PARTM</name>